<keyword evidence="2" id="KW-1185">Reference proteome</keyword>
<dbReference type="AlphaFoldDB" id="A0A9P1EKS5"/>
<name>A0A9P1EKS5_CUSEU</name>
<evidence type="ECO:0000313" key="1">
    <source>
        <dbReference type="EMBL" id="CAH9114100.1"/>
    </source>
</evidence>
<dbReference type="Proteomes" id="UP001152484">
    <property type="component" value="Unassembled WGS sequence"/>
</dbReference>
<sequence>MTCSRFGHTECPRVRSLKSEITKTTLANDCVRVPISTDAIISCEEVAVPTGTKTVDPIVMHSVHSLDNAFTTEVVACDEVFVSTSSESVAPVENDSVHNSDIVVFAPSAPVNTVNAQEASITVCGASSAPVSPVQPCAFQVTGSNCSVGSGLTGPFDASAKISGIQNAPGTMVVDSILSALAVNTDTAEQVVSCATGDAKLPDLDVLAEDLSILAITSVETDKVVSNDKAHAASVNDLATGPIMLATVHSEAPMD</sequence>
<protein>
    <submittedName>
        <fullName evidence="1">Uncharacterized protein</fullName>
    </submittedName>
</protein>
<evidence type="ECO:0000313" key="2">
    <source>
        <dbReference type="Proteomes" id="UP001152484"/>
    </source>
</evidence>
<proteinExistence type="predicted"/>
<comment type="caution">
    <text evidence="1">The sequence shown here is derived from an EMBL/GenBank/DDBJ whole genome shotgun (WGS) entry which is preliminary data.</text>
</comment>
<gene>
    <name evidence="1" type="ORF">CEURO_LOCUS20266</name>
</gene>
<organism evidence="1 2">
    <name type="scientific">Cuscuta europaea</name>
    <name type="common">European dodder</name>
    <dbReference type="NCBI Taxonomy" id="41803"/>
    <lineage>
        <taxon>Eukaryota</taxon>
        <taxon>Viridiplantae</taxon>
        <taxon>Streptophyta</taxon>
        <taxon>Embryophyta</taxon>
        <taxon>Tracheophyta</taxon>
        <taxon>Spermatophyta</taxon>
        <taxon>Magnoliopsida</taxon>
        <taxon>eudicotyledons</taxon>
        <taxon>Gunneridae</taxon>
        <taxon>Pentapetalae</taxon>
        <taxon>asterids</taxon>
        <taxon>lamiids</taxon>
        <taxon>Solanales</taxon>
        <taxon>Convolvulaceae</taxon>
        <taxon>Cuscuteae</taxon>
        <taxon>Cuscuta</taxon>
        <taxon>Cuscuta subgen. Cuscuta</taxon>
    </lineage>
</organism>
<reference evidence="1" key="1">
    <citation type="submission" date="2022-07" db="EMBL/GenBank/DDBJ databases">
        <authorList>
            <person name="Macas J."/>
            <person name="Novak P."/>
            <person name="Neumann P."/>
        </authorList>
    </citation>
    <scope>NUCLEOTIDE SEQUENCE</scope>
</reference>
<accession>A0A9P1EKS5</accession>
<dbReference type="EMBL" id="CAMAPE010000062">
    <property type="protein sequence ID" value="CAH9114100.1"/>
    <property type="molecule type" value="Genomic_DNA"/>
</dbReference>